<reference evidence="2 3" key="1">
    <citation type="journal article" date="2018" name="Biotechnol. Biofuels">
        <title>Integrative visual omics of the white-rot fungus Polyporus brumalis exposes the biotechnological potential of its oxidative enzymes for delignifying raw plant biomass.</title>
        <authorList>
            <person name="Miyauchi S."/>
            <person name="Rancon A."/>
            <person name="Drula E."/>
            <person name="Hage H."/>
            <person name="Chaduli D."/>
            <person name="Favel A."/>
            <person name="Grisel S."/>
            <person name="Henrissat B."/>
            <person name="Herpoel-Gimbert I."/>
            <person name="Ruiz-Duenas F.J."/>
            <person name="Chevret D."/>
            <person name="Hainaut M."/>
            <person name="Lin J."/>
            <person name="Wang M."/>
            <person name="Pangilinan J."/>
            <person name="Lipzen A."/>
            <person name="Lesage-Meessen L."/>
            <person name="Navarro D."/>
            <person name="Riley R."/>
            <person name="Grigoriev I.V."/>
            <person name="Zhou S."/>
            <person name="Raouche S."/>
            <person name="Rosso M.N."/>
        </authorList>
    </citation>
    <scope>NUCLEOTIDE SEQUENCE [LARGE SCALE GENOMIC DNA]</scope>
    <source>
        <strain evidence="2 3">BRFM 1820</strain>
    </source>
</reference>
<dbReference type="AlphaFoldDB" id="A0A371CLT6"/>
<feature type="compositionally biased region" description="Basic residues" evidence="1">
    <location>
        <begin position="167"/>
        <end position="185"/>
    </location>
</feature>
<name>A0A371CLT6_9APHY</name>
<dbReference type="Proteomes" id="UP000256964">
    <property type="component" value="Unassembled WGS sequence"/>
</dbReference>
<organism evidence="2 3">
    <name type="scientific">Lentinus brumalis</name>
    <dbReference type="NCBI Taxonomy" id="2498619"/>
    <lineage>
        <taxon>Eukaryota</taxon>
        <taxon>Fungi</taxon>
        <taxon>Dikarya</taxon>
        <taxon>Basidiomycota</taxon>
        <taxon>Agaricomycotina</taxon>
        <taxon>Agaricomycetes</taxon>
        <taxon>Polyporales</taxon>
        <taxon>Polyporaceae</taxon>
        <taxon>Lentinus</taxon>
    </lineage>
</organism>
<accession>A0A371CLT6</accession>
<evidence type="ECO:0000313" key="2">
    <source>
        <dbReference type="EMBL" id="RDX41246.1"/>
    </source>
</evidence>
<sequence length="185" mass="20979">MSTERVAIREVAPSRRKQNSVHMKNLQSRRGVMFRLHWGFTGASSRGCKSMGSSCSPATIVNTAPRSSYSERTQLGPSRRPRSLRVSEDRCFPPCEGWERALPFRDRHGLRVICGRAACVNRCSRLWPALVVEKPSRLRGRVIAAWRGGVQRYPLEVATRPKEPIKVCRKKGTKRPHRSSRASSR</sequence>
<keyword evidence="3" id="KW-1185">Reference proteome</keyword>
<evidence type="ECO:0000313" key="3">
    <source>
        <dbReference type="Proteomes" id="UP000256964"/>
    </source>
</evidence>
<protein>
    <submittedName>
        <fullName evidence="2">Uncharacterized protein</fullName>
    </submittedName>
</protein>
<dbReference type="EMBL" id="KZ857518">
    <property type="protein sequence ID" value="RDX41246.1"/>
    <property type="molecule type" value="Genomic_DNA"/>
</dbReference>
<proteinExistence type="predicted"/>
<feature type="region of interest" description="Disordered" evidence="1">
    <location>
        <begin position="1"/>
        <end position="23"/>
    </location>
</feature>
<gene>
    <name evidence="2" type="ORF">OH76DRAFT_245365</name>
</gene>
<evidence type="ECO:0000256" key="1">
    <source>
        <dbReference type="SAM" id="MobiDB-lite"/>
    </source>
</evidence>
<feature type="region of interest" description="Disordered" evidence="1">
    <location>
        <begin position="164"/>
        <end position="185"/>
    </location>
</feature>